<protein>
    <submittedName>
        <fullName evidence="2">DUF1003 domain-containing protein</fullName>
    </submittedName>
</protein>
<dbReference type="KEGG" id="lbe:MOO44_01525"/>
<geneLocation type="plasmid" evidence="2 3">
    <name>p1unnamed</name>
</geneLocation>
<proteinExistence type="predicted"/>
<sequence>MDKKNCIVDGEEFNVNDGYLLGEIDSTVMGHIRHDYPKAKDDDFICNHHAIHYQLEMIDQLISNNETKNKKIEQKLTDALNESNYQIQNINDQLNQTATFGERVADLVAKFGGSWSFIIVFVFFLLAWMFINVVHLFGAKFDPYPFILLNLALSCIAALQSPIIMMSQNRSGHRDELSSDNDYHVNLKSENELRSLHAKLDQINNNSIPSSFKISQAQLSSLGEINDKLDSMGKEIDALKVAVNKQPK</sequence>
<evidence type="ECO:0000313" key="2">
    <source>
        <dbReference type="EMBL" id="UQS86027.1"/>
    </source>
</evidence>
<dbReference type="Pfam" id="PF06210">
    <property type="entry name" value="DUF1003"/>
    <property type="match status" value="1"/>
</dbReference>
<evidence type="ECO:0000313" key="3">
    <source>
        <dbReference type="Proteomes" id="UP000831181"/>
    </source>
</evidence>
<dbReference type="EMBL" id="CP093360">
    <property type="protein sequence ID" value="UQS86027.1"/>
    <property type="molecule type" value="Genomic_DNA"/>
</dbReference>
<organism evidence="2 3">
    <name type="scientific">Nicoliella spurrieriana</name>
    <dbReference type="NCBI Taxonomy" id="2925830"/>
    <lineage>
        <taxon>Bacteria</taxon>
        <taxon>Bacillati</taxon>
        <taxon>Bacillota</taxon>
        <taxon>Bacilli</taxon>
        <taxon>Lactobacillales</taxon>
        <taxon>Lactobacillaceae</taxon>
        <taxon>Nicoliella</taxon>
    </lineage>
</organism>
<keyword evidence="1" id="KW-0472">Membrane</keyword>
<keyword evidence="2" id="KW-0614">Plasmid</keyword>
<reference evidence="2" key="1">
    <citation type="journal article" date="2022" name="Int. J. Syst. Evol. Microbiol.">
        <title>Apilactobacillus apisilvae sp. nov., Nicolia spurrieriana gen. nov. sp. nov., Bombilactobacillus folatiphilus sp. nov. and Bombilactobacillus thymidiniphilus sp. nov., four new lactic acid bacterial isolates from stingless bees Tetragonula carbonaria and Austroplebeia australis.</title>
        <authorList>
            <person name="Oliphant S.A."/>
            <person name="Watson-Haigh N.S."/>
            <person name="Sumby K.M."/>
            <person name="Gardner J."/>
            <person name="Groom S."/>
            <person name="Jiranek V."/>
        </authorList>
    </citation>
    <scope>NUCLEOTIDE SEQUENCE</scope>
    <source>
        <strain evidence="2">SGEP1_A5</strain>
    </source>
</reference>
<dbReference type="PANTHER" id="PTHR41386:SF1">
    <property type="entry name" value="MEMBRANE PROTEIN"/>
    <property type="match status" value="1"/>
</dbReference>
<dbReference type="RefSeq" id="WP_260115835.1">
    <property type="nucleotide sequence ID" value="NZ_CP093360.1"/>
</dbReference>
<dbReference type="AlphaFoldDB" id="A0A976X4Z8"/>
<feature type="transmembrane region" description="Helical" evidence="1">
    <location>
        <begin position="144"/>
        <end position="164"/>
    </location>
</feature>
<accession>A0A976X4Z8</accession>
<gene>
    <name evidence="2" type="ORF">MOO44_01525</name>
</gene>
<dbReference type="Proteomes" id="UP000831181">
    <property type="component" value="Plasmid p1unnamed"/>
</dbReference>
<dbReference type="PANTHER" id="PTHR41386">
    <property type="entry name" value="INTEGRAL MEMBRANE PROTEIN-RELATED"/>
    <property type="match status" value="1"/>
</dbReference>
<keyword evidence="1" id="KW-1133">Transmembrane helix</keyword>
<feature type="transmembrane region" description="Helical" evidence="1">
    <location>
        <begin position="117"/>
        <end position="138"/>
    </location>
</feature>
<evidence type="ECO:0000256" key="1">
    <source>
        <dbReference type="SAM" id="Phobius"/>
    </source>
</evidence>
<keyword evidence="3" id="KW-1185">Reference proteome</keyword>
<dbReference type="InterPro" id="IPR010406">
    <property type="entry name" value="DUF1003"/>
</dbReference>
<keyword evidence="1" id="KW-0812">Transmembrane</keyword>
<name>A0A976X4Z8_9LACO</name>